<feature type="domain" description="Pyrrolo-quinoline quinone repeat" evidence="1">
    <location>
        <begin position="632"/>
        <end position="775"/>
    </location>
</feature>
<evidence type="ECO:0000259" key="1">
    <source>
        <dbReference type="Pfam" id="PF13360"/>
    </source>
</evidence>
<gene>
    <name evidence="2" type="ORF">ENQ76_01370</name>
</gene>
<dbReference type="Pfam" id="PF13360">
    <property type="entry name" value="PQQ_2"/>
    <property type="match status" value="2"/>
</dbReference>
<sequence>MPCQRWRTWQHIGPALNAGAVLLSLLAVEVVAQPLPAAKSKRKAVRVLPKAEAVVALQSHRPVAAPLPAGAVVNTNEELERLLDRADQLVASGRSELAPVLWQRVLDEAGDVLASQSDGKTETRLHVYQSYRPLREETIRRMIACGPEALRAYRLHSDGAARSLWNGSQTAPAADRDTALTDIVQRYLLTAVGPAAAFEQACRQLEQGEDLAAVRLLSAVESCPDHGIPSAAVTVRMSVALHRLGAVEAALELLARDNTVPTEHRRLIENEFSRRPTAARSPSRIPADSPVDLLAESTTALAGRWEQSLSYTLKAAPPPPTGSNRAVIAEIDGRRVVLRVGANGRMVQPQANSDAGRDLKPEELANLWTEAKWQPVGRVQLAGDRVLVKSQERLLCLSADTGRPLWMGRRNKYPHAPESLQAWMWQLMGAAPDANSPVRLPRTLTEITLFGDQIPQLFAVSDDLVLNVEGELAHLSSPTPANDNNGPRAAFEPFGGLPVEQQSRQNWLAAYDLQTGKLRWHRSPLDGDETGQAWFVSSPLAVGGALVTAVSDGQRLSLLAMDRARGQTLWRTTLCDVPPPGVSPWSAVGIAADQEDLFVSTGAGAVCFLNGLDGSVRQVVAYPRKLSADLRNSIVEAANTPTGSQPFRSTSRDNLVLPVDDQLIVLAADFDHIFSLDRRTGGLRWEAPLTPRVRDQAGVACLGLADRMLIVAGYGAVRGYSVIGGRVAWDTTIPGSFGRCAVTTDAVFVPLENKILQLDPQTGATLGSGVLLSGGRGPIGNLSTDGRRLVILGAANVSTWERAPPQPAEDQK</sequence>
<dbReference type="EMBL" id="DSOK01000043">
    <property type="protein sequence ID" value="HEN14104.1"/>
    <property type="molecule type" value="Genomic_DNA"/>
</dbReference>
<dbReference type="InterPro" id="IPR011047">
    <property type="entry name" value="Quinoprotein_ADH-like_sf"/>
</dbReference>
<protein>
    <recommendedName>
        <fullName evidence="1">Pyrrolo-quinoline quinone repeat domain-containing protein</fullName>
    </recommendedName>
</protein>
<comment type="caution">
    <text evidence="2">The sequence shown here is derived from an EMBL/GenBank/DDBJ whole genome shotgun (WGS) entry which is preliminary data.</text>
</comment>
<dbReference type="InterPro" id="IPR002372">
    <property type="entry name" value="PQQ_rpt_dom"/>
</dbReference>
<dbReference type="Gene3D" id="2.130.10.10">
    <property type="entry name" value="YVTN repeat-like/Quinoprotein amine dehydrogenase"/>
    <property type="match status" value="1"/>
</dbReference>
<feature type="domain" description="Pyrrolo-quinoline quinone repeat" evidence="1">
    <location>
        <begin position="503"/>
        <end position="617"/>
    </location>
</feature>
<dbReference type="AlphaFoldDB" id="A0A7C2JWC2"/>
<dbReference type="InterPro" id="IPR015943">
    <property type="entry name" value="WD40/YVTN_repeat-like_dom_sf"/>
</dbReference>
<reference evidence="2" key="1">
    <citation type="journal article" date="2020" name="mSystems">
        <title>Genome- and Community-Level Interaction Insights into Carbon Utilization and Element Cycling Functions of Hydrothermarchaeota in Hydrothermal Sediment.</title>
        <authorList>
            <person name="Zhou Z."/>
            <person name="Liu Y."/>
            <person name="Xu W."/>
            <person name="Pan J."/>
            <person name="Luo Z.H."/>
            <person name="Li M."/>
        </authorList>
    </citation>
    <scope>NUCLEOTIDE SEQUENCE [LARGE SCALE GENOMIC DNA]</scope>
    <source>
        <strain evidence="2">SpSt-339</strain>
    </source>
</reference>
<accession>A0A7C2JWC2</accession>
<dbReference type="PANTHER" id="PTHR34512:SF30">
    <property type="entry name" value="OUTER MEMBRANE PROTEIN ASSEMBLY FACTOR BAMB"/>
    <property type="match status" value="1"/>
</dbReference>
<proteinExistence type="predicted"/>
<dbReference type="SUPFAM" id="SSF50998">
    <property type="entry name" value="Quinoprotein alcohol dehydrogenase-like"/>
    <property type="match status" value="1"/>
</dbReference>
<dbReference type="PANTHER" id="PTHR34512">
    <property type="entry name" value="CELL SURFACE PROTEIN"/>
    <property type="match status" value="1"/>
</dbReference>
<evidence type="ECO:0000313" key="2">
    <source>
        <dbReference type="EMBL" id="HEN14104.1"/>
    </source>
</evidence>
<name>A0A7C2JWC2_9PLAN</name>
<organism evidence="2">
    <name type="scientific">Schlesneria paludicola</name>
    <dbReference type="NCBI Taxonomy" id="360056"/>
    <lineage>
        <taxon>Bacteria</taxon>
        <taxon>Pseudomonadati</taxon>
        <taxon>Planctomycetota</taxon>
        <taxon>Planctomycetia</taxon>
        <taxon>Planctomycetales</taxon>
        <taxon>Planctomycetaceae</taxon>
        <taxon>Schlesneria</taxon>
    </lineage>
</organism>